<dbReference type="EMBL" id="CP022187">
    <property type="protein sequence ID" value="AWI74044.1"/>
    <property type="molecule type" value="Genomic_DNA"/>
</dbReference>
<accession>A0A2U8GKR9</accession>
<reference evidence="1 2" key="1">
    <citation type="submission" date="2017-06" db="EMBL/GenBank/DDBJ databases">
        <title>Azoarcus.</title>
        <authorList>
            <person name="Woo J.-H."/>
            <person name="Kim H.-S."/>
        </authorList>
    </citation>
    <scope>NUCLEOTIDE SEQUENCE [LARGE SCALE GENOMIC DNA]</scope>
    <source>
        <strain evidence="1 2">TSPY31</strain>
    </source>
</reference>
<dbReference type="KEGG" id="acom:CEW83_01415"/>
<dbReference type="Pfam" id="PF04612">
    <property type="entry name" value="T2SSM"/>
    <property type="match status" value="1"/>
</dbReference>
<proteinExistence type="predicted"/>
<gene>
    <name evidence="1" type="ORF">CEW83_01415</name>
</gene>
<name>A0A2U8GKR9_9RHOO</name>
<evidence type="ECO:0000313" key="2">
    <source>
        <dbReference type="Proteomes" id="UP000244930"/>
    </source>
</evidence>
<protein>
    <recommendedName>
        <fullName evidence="3">General secretion pathway protein GspM</fullName>
    </recommendedName>
</protein>
<keyword evidence="2" id="KW-1185">Reference proteome</keyword>
<dbReference type="Proteomes" id="UP000244930">
    <property type="component" value="Chromosome"/>
</dbReference>
<dbReference type="InterPro" id="IPR007690">
    <property type="entry name" value="T2SS_GspM"/>
</dbReference>
<sequence>MINLSRSRLYASLQAWLAARAPRERQLMRVAGLLLPLAAAWATFDWTWSEQQRLALRLPAARASFERMQEDAAALARLRTLPPVTAVSSAALVAATSTAAEARGLRVSAAMSAEGVVVKGSATLPALVDWLASIQADLRLRPIRMKTTPGGDGQFEVVLQAYDDAGLNGG</sequence>
<dbReference type="AlphaFoldDB" id="A0A2U8GKR9"/>
<dbReference type="GO" id="GO:0015628">
    <property type="term" value="P:protein secretion by the type II secretion system"/>
    <property type="evidence" value="ECO:0007669"/>
    <property type="project" value="InterPro"/>
</dbReference>
<organism evidence="1 2">
    <name type="scientific">Parazoarcus communis</name>
    <dbReference type="NCBI Taxonomy" id="41977"/>
    <lineage>
        <taxon>Bacteria</taxon>
        <taxon>Pseudomonadati</taxon>
        <taxon>Pseudomonadota</taxon>
        <taxon>Betaproteobacteria</taxon>
        <taxon>Rhodocyclales</taxon>
        <taxon>Zoogloeaceae</taxon>
        <taxon>Parazoarcus</taxon>
    </lineage>
</organism>
<evidence type="ECO:0008006" key="3">
    <source>
        <dbReference type="Google" id="ProtNLM"/>
    </source>
</evidence>
<evidence type="ECO:0000313" key="1">
    <source>
        <dbReference type="EMBL" id="AWI74044.1"/>
    </source>
</evidence>
<dbReference type="GO" id="GO:0015627">
    <property type="term" value="C:type II protein secretion system complex"/>
    <property type="evidence" value="ECO:0007669"/>
    <property type="project" value="InterPro"/>
</dbReference>
<dbReference type="RefSeq" id="WP_108947752.1">
    <property type="nucleotide sequence ID" value="NZ_CP022187.1"/>
</dbReference>